<dbReference type="InterPro" id="IPR002110">
    <property type="entry name" value="Ankyrin_rpt"/>
</dbReference>
<dbReference type="InterPro" id="IPR036770">
    <property type="entry name" value="Ankyrin_rpt-contain_sf"/>
</dbReference>
<feature type="transmembrane region" description="Helical" evidence="8">
    <location>
        <begin position="535"/>
        <end position="554"/>
    </location>
</feature>
<gene>
    <name evidence="10" type="ORF">Csa_2G010200</name>
</gene>
<dbReference type="InterPro" id="IPR026961">
    <property type="entry name" value="PGG_dom"/>
</dbReference>
<dbReference type="OMA" id="ICSCMAT"/>
<keyword evidence="3" id="KW-0677">Repeat</keyword>
<feature type="domain" description="PGG" evidence="9">
    <location>
        <begin position="424"/>
        <end position="529"/>
    </location>
</feature>
<reference evidence="10 11" key="1">
    <citation type="journal article" date="2009" name="Nat. Genet.">
        <title>The genome of the cucumber, Cucumis sativus L.</title>
        <authorList>
            <person name="Huang S."/>
            <person name="Li R."/>
            <person name="Zhang Z."/>
            <person name="Li L."/>
            <person name="Gu X."/>
            <person name="Fan W."/>
            <person name="Lucas W.J."/>
            <person name="Wang X."/>
            <person name="Xie B."/>
            <person name="Ni P."/>
            <person name="Ren Y."/>
            <person name="Zhu H."/>
            <person name="Li J."/>
            <person name="Lin K."/>
            <person name="Jin W."/>
            <person name="Fei Z."/>
            <person name="Li G."/>
            <person name="Staub J."/>
            <person name="Kilian A."/>
            <person name="van der Vossen E.A."/>
            <person name="Wu Y."/>
            <person name="Guo J."/>
            <person name="He J."/>
            <person name="Jia Z."/>
            <person name="Ren Y."/>
            <person name="Tian G."/>
            <person name="Lu Y."/>
            <person name="Ruan J."/>
            <person name="Qian W."/>
            <person name="Wang M."/>
            <person name="Huang Q."/>
            <person name="Li B."/>
            <person name="Xuan Z."/>
            <person name="Cao J."/>
            <person name="Asan"/>
            <person name="Wu Z."/>
            <person name="Zhang J."/>
            <person name="Cai Q."/>
            <person name="Bai Y."/>
            <person name="Zhao B."/>
            <person name="Han Y."/>
            <person name="Li Y."/>
            <person name="Li X."/>
            <person name="Wang S."/>
            <person name="Shi Q."/>
            <person name="Liu S."/>
            <person name="Cho W.K."/>
            <person name="Kim J.Y."/>
            <person name="Xu Y."/>
            <person name="Heller-Uszynska K."/>
            <person name="Miao H."/>
            <person name="Cheng Z."/>
            <person name="Zhang S."/>
            <person name="Wu J."/>
            <person name="Yang Y."/>
            <person name="Kang H."/>
            <person name="Li M."/>
            <person name="Liang H."/>
            <person name="Ren X."/>
            <person name="Shi Z."/>
            <person name="Wen M."/>
            <person name="Jian M."/>
            <person name="Yang H."/>
            <person name="Zhang G."/>
            <person name="Yang Z."/>
            <person name="Chen R."/>
            <person name="Liu S."/>
            <person name="Li J."/>
            <person name="Ma L."/>
            <person name="Liu H."/>
            <person name="Zhou Y."/>
            <person name="Zhao J."/>
            <person name="Fang X."/>
            <person name="Li G."/>
            <person name="Fang L."/>
            <person name="Li Y."/>
            <person name="Liu D."/>
            <person name="Zheng H."/>
            <person name="Zhang Y."/>
            <person name="Qin N."/>
            <person name="Li Z."/>
            <person name="Yang G."/>
            <person name="Yang S."/>
            <person name="Bolund L."/>
            <person name="Kristiansen K."/>
            <person name="Zheng H."/>
            <person name="Li S."/>
            <person name="Zhang X."/>
            <person name="Yang H."/>
            <person name="Wang J."/>
            <person name="Sun R."/>
            <person name="Zhang B."/>
            <person name="Jiang S."/>
            <person name="Wang J."/>
            <person name="Du Y."/>
            <person name="Li S."/>
        </authorList>
    </citation>
    <scope>NUCLEOTIDE SEQUENCE [LARGE SCALE GENOMIC DNA]</scope>
    <source>
        <strain evidence="11">cv. 9930</strain>
    </source>
</reference>
<dbReference type="SUPFAM" id="SSF48403">
    <property type="entry name" value="Ankyrin repeat"/>
    <property type="match status" value="1"/>
</dbReference>
<reference evidence="10 11" key="3">
    <citation type="journal article" date="2010" name="BMC Genomics">
        <title>Transcriptome sequencing and comparative analysis of cucumber flowers with different sex types.</title>
        <authorList>
            <person name="Guo S."/>
            <person name="Zheng Y."/>
            <person name="Joung J.G."/>
            <person name="Liu S."/>
            <person name="Zhang Z."/>
            <person name="Crasta O.R."/>
            <person name="Sobral B.W."/>
            <person name="Xu Y."/>
            <person name="Huang S."/>
            <person name="Fei Z."/>
        </authorList>
    </citation>
    <scope>NUCLEOTIDE SEQUENCE [LARGE SCALE GENOMIC DNA]</scope>
    <source>
        <strain evidence="11">cv. 9930</strain>
    </source>
</reference>
<sequence>MDPQLFIAATNGDLGHLRTLTPLTKLLLPSQLSPNQNTPLHVATEFRQLGFAEAIVRDCEALLRLQNGAGDTALHIAAREALSEFVEFFIQFRGLLRMVNHNGDTALHCAARIGSLICVEKIVEADPELCRVVNNSGESPLYLAVAAGFWEVPQSIIRKANLLASYTGAKGLTALHPTLFYPNYDFEIIKLFVEWRKEMIKEQDDLGLTPLHYASLYGRTEAINLFLQNESSSIYIVDNNGESALHIAAFKGHKDAVEAILNCCQDSCYLVDNKGRTPLHAAVLGDQRKVVKLILGRAKQGRVMNKADCDGNMALHHAAFHKFYDIIEILATSENVDKNVKNKTSLTALDIFNKHDLEGLRAAVIRNILIGSTGSMTMQHLATQAIKKMNQEIKIEELDDDDDDDDTNGINSIKQKESSYNTEKQKALEVNLLVATLVATVTFAAGFSMPGGYYENIGLSILSNKGGFKVFVIFNTIAFCCSVFAVLLHFHTSITDHYQRVRYMGIAVTFTSIAIVAMVIAFASGTYVVMANAKAFSLTPFLIFGGFTFLYLAIPFCDPGVEGYSFLHIPQRFIRRKIVQHVRYEE</sequence>
<dbReference type="PROSITE" id="PS50297">
    <property type="entry name" value="ANK_REP_REGION"/>
    <property type="match status" value="3"/>
</dbReference>
<proteinExistence type="predicted"/>
<dbReference type="EMBL" id="CM002923">
    <property type="protein sequence ID" value="KGN60784.1"/>
    <property type="molecule type" value="Genomic_DNA"/>
</dbReference>
<comment type="subcellular location">
    <subcellularLocation>
        <location evidence="1">Membrane</location>
        <topology evidence="1">Multi-pass membrane protein</topology>
    </subcellularLocation>
</comment>
<dbReference type="PANTHER" id="PTHR24186:SF50">
    <property type="entry name" value="ANKYRIN REPEAT-CONTAINING PROTEIN ITN1-LIKE ISOFORM X1"/>
    <property type="match status" value="1"/>
</dbReference>
<reference evidence="10 11" key="2">
    <citation type="journal article" date="2009" name="PLoS ONE">
        <title>An integrated genetic and cytogenetic map of the cucumber genome.</title>
        <authorList>
            <person name="Ren Y."/>
            <person name="Zhang Z."/>
            <person name="Liu J."/>
            <person name="Staub J.E."/>
            <person name="Han Y."/>
            <person name="Cheng Z."/>
            <person name="Li X."/>
            <person name="Lu J."/>
            <person name="Miao H."/>
            <person name="Kang H."/>
            <person name="Xie B."/>
            <person name="Gu X."/>
            <person name="Wang X."/>
            <person name="Du Y."/>
            <person name="Jin W."/>
            <person name="Huang S."/>
        </authorList>
    </citation>
    <scope>NUCLEOTIDE SEQUENCE [LARGE SCALE GENOMIC DNA]</scope>
    <source>
        <strain evidence="11">cv. 9930</strain>
    </source>
</reference>
<dbReference type="PANTHER" id="PTHR24186">
    <property type="entry name" value="PROTEIN PHOSPHATASE 1 REGULATORY SUBUNIT"/>
    <property type="match status" value="1"/>
</dbReference>
<dbReference type="KEGG" id="csv:101220431"/>
<feature type="repeat" description="ANK" evidence="7">
    <location>
        <begin position="206"/>
        <end position="239"/>
    </location>
</feature>
<dbReference type="AlphaFoldDB" id="A0A0A0LIB0"/>
<evidence type="ECO:0000256" key="1">
    <source>
        <dbReference type="ARBA" id="ARBA00004141"/>
    </source>
</evidence>
<keyword evidence="2 8" id="KW-0812">Transmembrane</keyword>
<evidence type="ECO:0000256" key="2">
    <source>
        <dbReference type="ARBA" id="ARBA00022692"/>
    </source>
</evidence>
<reference evidence="10 11" key="4">
    <citation type="journal article" date="2011" name="BMC Genomics">
        <title>RNA-Seq improves annotation of protein-coding genes in the cucumber genome.</title>
        <authorList>
            <person name="Li Z."/>
            <person name="Zhang Z."/>
            <person name="Yan P."/>
            <person name="Huang S."/>
            <person name="Fei Z."/>
            <person name="Lin K."/>
        </authorList>
    </citation>
    <scope>NUCLEOTIDE SEQUENCE [LARGE SCALE GENOMIC DNA]</scope>
    <source>
        <strain evidence="11">cv. 9930</strain>
    </source>
</reference>
<evidence type="ECO:0000313" key="10">
    <source>
        <dbReference type="EMBL" id="KGN60784.1"/>
    </source>
</evidence>
<evidence type="ECO:0000256" key="7">
    <source>
        <dbReference type="PROSITE-ProRule" id="PRU00023"/>
    </source>
</evidence>
<feature type="repeat" description="ANK" evidence="7">
    <location>
        <begin position="240"/>
        <end position="262"/>
    </location>
</feature>
<dbReference type="Pfam" id="PF13962">
    <property type="entry name" value="PGG"/>
    <property type="match status" value="1"/>
</dbReference>
<evidence type="ECO:0000256" key="8">
    <source>
        <dbReference type="SAM" id="Phobius"/>
    </source>
</evidence>
<feature type="transmembrane region" description="Helical" evidence="8">
    <location>
        <begin position="430"/>
        <end position="449"/>
    </location>
</feature>
<dbReference type="Pfam" id="PF12796">
    <property type="entry name" value="Ank_2"/>
    <property type="match status" value="3"/>
</dbReference>
<dbReference type="SMART" id="SM00248">
    <property type="entry name" value="ANK"/>
    <property type="match status" value="7"/>
</dbReference>
<dbReference type="Proteomes" id="UP000029981">
    <property type="component" value="Chromosome 2"/>
</dbReference>
<name>A0A0A0LIB0_CUCSA</name>
<keyword evidence="11" id="KW-1185">Reference proteome</keyword>
<keyword evidence="6 8" id="KW-0472">Membrane</keyword>
<evidence type="ECO:0000256" key="3">
    <source>
        <dbReference type="ARBA" id="ARBA00022737"/>
    </source>
</evidence>
<evidence type="ECO:0000256" key="6">
    <source>
        <dbReference type="ARBA" id="ARBA00023136"/>
    </source>
</evidence>
<feature type="transmembrane region" description="Helical" evidence="8">
    <location>
        <begin position="503"/>
        <end position="523"/>
    </location>
</feature>
<dbReference type="Gramene" id="KGN60784">
    <property type="protein sequence ID" value="KGN60784"/>
    <property type="gene ID" value="Csa_2G010200"/>
</dbReference>
<dbReference type="PROSITE" id="PS50088">
    <property type="entry name" value="ANK_REPEAT"/>
    <property type="match status" value="3"/>
</dbReference>
<dbReference type="STRING" id="3659.A0A0A0LIB0"/>
<feature type="transmembrane region" description="Helical" evidence="8">
    <location>
        <begin position="470"/>
        <end position="491"/>
    </location>
</feature>
<dbReference type="Gene3D" id="1.25.40.20">
    <property type="entry name" value="Ankyrin repeat-containing domain"/>
    <property type="match status" value="1"/>
</dbReference>
<protein>
    <recommendedName>
        <fullName evidence="9">PGG domain-containing protein</fullName>
    </recommendedName>
</protein>
<accession>A0A0A0LIB0</accession>
<evidence type="ECO:0000313" key="11">
    <source>
        <dbReference type="Proteomes" id="UP000029981"/>
    </source>
</evidence>
<feature type="repeat" description="ANK" evidence="7">
    <location>
        <begin position="274"/>
        <end position="306"/>
    </location>
</feature>
<evidence type="ECO:0000259" key="9">
    <source>
        <dbReference type="Pfam" id="PF13962"/>
    </source>
</evidence>
<keyword evidence="4 8" id="KW-1133">Transmembrane helix</keyword>
<organism evidence="10 11">
    <name type="scientific">Cucumis sativus</name>
    <name type="common">Cucumber</name>
    <dbReference type="NCBI Taxonomy" id="3659"/>
    <lineage>
        <taxon>Eukaryota</taxon>
        <taxon>Viridiplantae</taxon>
        <taxon>Streptophyta</taxon>
        <taxon>Embryophyta</taxon>
        <taxon>Tracheophyta</taxon>
        <taxon>Spermatophyta</taxon>
        <taxon>Magnoliopsida</taxon>
        <taxon>eudicotyledons</taxon>
        <taxon>Gunneridae</taxon>
        <taxon>Pentapetalae</taxon>
        <taxon>rosids</taxon>
        <taxon>fabids</taxon>
        <taxon>Cucurbitales</taxon>
        <taxon>Cucurbitaceae</taxon>
        <taxon>Benincaseae</taxon>
        <taxon>Cucumis</taxon>
    </lineage>
</organism>
<evidence type="ECO:0000256" key="5">
    <source>
        <dbReference type="ARBA" id="ARBA00023043"/>
    </source>
</evidence>
<evidence type="ECO:0000256" key="4">
    <source>
        <dbReference type="ARBA" id="ARBA00022989"/>
    </source>
</evidence>
<dbReference type="eggNOG" id="KOG0504">
    <property type="taxonomic scope" value="Eukaryota"/>
</dbReference>
<dbReference type="GO" id="GO:0005886">
    <property type="term" value="C:plasma membrane"/>
    <property type="evidence" value="ECO:0000318"/>
    <property type="project" value="GO_Central"/>
</dbReference>
<keyword evidence="5 7" id="KW-0040">ANK repeat</keyword>
<dbReference type="OrthoDB" id="1847170at2759"/>